<feature type="binding site" evidence="13">
    <location>
        <position position="64"/>
    </location>
    <ligand>
        <name>(R)-pantoate</name>
        <dbReference type="ChEBI" id="CHEBI:15980"/>
    </ligand>
</feature>
<sequence>MRGLETFTGLDALRARIDDWKRAGLRVALVPTMGNLHAGHHSLVELALQHADRVVASVFVNPTQFGPNEDFARYPRTPEGDAAGLEAAGCHALWLPSVETTYPFGIEGAVRVGVPGVTAVLEGAHRPGHFDGVATVVARLFNQVRPDVAVFGRKDYQQLAVIRYMVRELAFPVEIVPAPILREPDGLAMSSRNQYLSADERPRAAEIHTVLQAMREGARAGRPRFELEAWAEQHLAAAGFEVDYAVVRRPDLSEPPEYGNGARVALIAARLGRTRLIDNLEFEV</sequence>
<dbReference type="NCBIfam" id="TIGR00018">
    <property type="entry name" value="panC"/>
    <property type="match status" value="1"/>
</dbReference>
<feature type="binding site" evidence="13">
    <location>
        <position position="64"/>
    </location>
    <ligand>
        <name>beta-alanine</name>
        <dbReference type="ChEBI" id="CHEBI:57966"/>
    </ligand>
</feature>
<dbReference type="SUPFAM" id="SSF52374">
    <property type="entry name" value="Nucleotidylyl transferase"/>
    <property type="match status" value="1"/>
</dbReference>
<evidence type="ECO:0000256" key="9">
    <source>
        <dbReference type="ARBA" id="ARBA00022741"/>
    </source>
</evidence>
<evidence type="ECO:0000256" key="8">
    <source>
        <dbReference type="ARBA" id="ARBA00022655"/>
    </source>
</evidence>
<evidence type="ECO:0000256" key="1">
    <source>
        <dbReference type="ARBA" id="ARBA00004496"/>
    </source>
</evidence>
<proteinExistence type="inferred from homology"/>
<feature type="binding site" evidence="13">
    <location>
        <position position="158"/>
    </location>
    <ligand>
        <name>(R)-pantoate</name>
        <dbReference type="ChEBI" id="CHEBI:15980"/>
    </ligand>
</feature>
<dbReference type="PANTHER" id="PTHR21299:SF1">
    <property type="entry name" value="PANTOATE--BETA-ALANINE LIGASE"/>
    <property type="match status" value="1"/>
</dbReference>
<evidence type="ECO:0000256" key="2">
    <source>
        <dbReference type="ARBA" id="ARBA00004990"/>
    </source>
</evidence>
<dbReference type="InterPro" id="IPR003721">
    <property type="entry name" value="Pantoate_ligase"/>
</dbReference>
<evidence type="ECO:0000256" key="5">
    <source>
        <dbReference type="ARBA" id="ARBA00014155"/>
    </source>
</evidence>
<dbReference type="InterPro" id="IPR014729">
    <property type="entry name" value="Rossmann-like_a/b/a_fold"/>
</dbReference>
<dbReference type="RefSeq" id="WP_141623116.1">
    <property type="nucleotide sequence ID" value="NZ_CP041242.1"/>
</dbReference>
<dbReference type="Pfam" id="PF02569">
    <property type="entry name" value="Pantoate_ligase"/>
    <property type="match status" value="1"/>
</dbReference>
<dbReference type="InterPro" id="IPR004821">
    <property type="entry name" value="Cyt_trans-like"/>
</dbReference>
<keyword evidence="8 13" id="KW-0566">Pantothenate biosynthesis</keyword>
<protein>
    <recommendedName>
        <fullName evidence="5 13">Pantothenate synthetase</fullName>
        <shortName evidence="13">PS</shortName>
        <ecNumber evidence="4 13">6.3.2.1</ecNumber>
    </recommendedName>
    <alternativeName>
        <fullName evidence="13">Pantoate--beta-alanine ligase</fullName>
    </alternativeName>
    <alternativeName>
        <fullName evidence="13">Pantoate-activating enzyme</fullName>
    </alternativeName>
</protein>
<keyword evidence="9 13" id="KW-0547">Nucleotide-binding</keyword>
<dbReference type="AlphaFoldDB" id="A0A514BQY8"/>
<evidence type="ECO:0000256" key="7">
    <source>
        <dbReference type="ARBA" id="ARBA00022598"/>
    </source>
</evidence>
<dbReference type="EC" id="6.3.2.1" evidence="4 13"/>
<feature type="binding site" evidence="13">
    <location>
        <begin position="152"/>
        <end position="155"/>
    </location>
    <ligand>
        <name>ATP</name>
        <dbReference type="ChEBI" id="CHEBI:30616"/>
    </ligand>
</feature>
<organism evidence="14 15">
    <name type="scientific">Marilutibacter alkalisoli</name>
    <dbReference type="NCBI Taxonomy" id="2591633"/>
    <lineage>
        <taxon>Bacteria</taxon>
        <taxon>Pseudomonadati</taxon>
        <taxon>Pseudomonadota</taxon>
        <taxon>Gammaproteobacteria</taxon>
        <taxon>Lysobacterales</taxon>
        <taxon>Lysobacteraceae</taxon>
        <taxon>Marilutibacter</taxon>
    </lineage>
</organism>
<dbReference type="HAMAP" id="MF_00158">
    <property type="entry name" value="PanC"/>
    <property type="match status" value="1"/>
</dbReference>
<dbReference type="CDD" id="cd00560">
    <property type="entry name" value="PanC"/>
    <property type="match status" value="1"/>
</dbReference>
<evidence type="ECO:0000256" key="6">
    <source>
        <dbReference type="ARBA" id="ARBA00022490"/>
    </source>
</evidence>
<keyword evidence="7 13" id="KW-0436">Ligase</keyword>
<reference evidence="14 15" key="1">
    <citation type="submission" date="2019-06" db="EMBL/GenBank/DDBJ databases">
        <title>Lysobacter alkalisoli sp. nov. isolated from saline-alkali soil.</title>
        <authorList>
            <person name="Sun J.-Q."/>
            <person name="Xu L."/>
        </authorList>
    </citation>
    <scope>NUCLEOTIDE SEQUENCE [LARGE SCALE GENOMIC DNA]</scope>
    <source>
        <strain evidence="14 15">SJ-36</strain>
    </source>
</reference>
<comment type="miscellaneous">
    <text evidence="13">The reaction proceeds by a bi uni uni bi ping pong mechanism.</text>
</comment>
<dbReference type="GO" id="GO:0015940">
    <property type="term" value="P:pantothenate biosynthetic process"/>
    <property type="evidence" value="ECO:0007669"/>
    <property type="project" value="UniProtKB-UniRule"/>
</dbReference>
<evidence type="ECO:0000256" key="4">
    <source>
        <dbReference type="ARBA" id="ARBA00012219"/>
    </source>
</evidence>
<comment type="pathway">
    <text evidence="2 13">Cofactor biosynthesis; (R)-pantothenate biosynthesis; (R)-pantothenate from (R)-pantoate and beta-alanine: step 1/1.</text>
</comment>
<feature type="active site" description="Proton donor" evidence="13">
    <location>
        <position position="40"/>
    </location>
</feature>
<comment type="similarity">
    <text evidence="3 13">Belongs to the pantothenate synthetase family.</text>
</comment>
<comment type="catalytic activity">
    <reaction evidence="11 13">
        <text>(R)-pantoate + beta-alanine + ATP = (R)-pantothenate + AMP + diphosphate + H(+)</text>
        <dbReference type="Rhea" id="RHEA:10912"/>
        <dbReference type="ChEBI" id="CHEBI:15378"/>
        <dbReference type="ChEBI" id="CHEBI:15980"/>
        <dbReference type="ChEBI" id="CHEBI:29032"/>
        <dbReference type="ChEBI" id="CHEBI:30616"/>
        <dbReference type="ChEBI" id="CHEBI:33019"/>
        <dbReference type="ChEBI" id="CHEBI:57966"/>
        <dbReference type="ChEBI" id="CHEBI:456215"/>
        <dbReference type="EC" id="6.3.2.1"/>
    </reaction>
</comment>
<dbReference type="InterPro" id="IPR042176">
    <property type="entry name" value="Pantoate_ligase_C"/>
</dbReference>
<comment type="subcellular location">
    <subcellularLocation>
        <location evidence="1 13">Cytoplasm</location>
    </subcellularLocation>
</comment>
<comment type="function">
    <text evidence="12 13">Catalyzes the condensation of pantoate with beta-alanine in an ATP-dependent reaction via a pantoyl-adenylate intermediate.</text>
</comment>
<dbReference type="Gene3D" id="3.30.1300.10">
    <property type="entry name" value="Pantoate-beta-alanine ligase, C-terminal domain"/>
    <property type="match status" value="1"/>
</dbReference>
<dbReference type="PANTHER" id="PTHR21299">
    <property type="entry name" value="CYTIDYLATE KINASE/PANTOATE-BETA-ALANINE LIGASE"/>
    <property type="match status" value="1"/>
</dbReference>
<evidence type="ECO:0000256" key="3">
    <source>
        <dbReference type="ARBA" id="ARBA00009256"/>
    </source>
</evidence>
<feature type="binding site" evidence="13">
    <location>
        <begin position="33"/>
        <end position="40"/>
    </location>
    <ligand>
        <name>ATP</name>
        <dbReference type="ChEBI" id="CHEBI:30616"/>
    </ligand>
</feature>
<keyword evidence="15" id="KW-1185">Reference proteome</keyword>
<keyword evidence="6 13" id="KW-0963">Cytoplasm</keyword>
<evidence type="ECO:0000256" key="10">
    <source>
        <dbReference type="ARBA" id="ARBA00022840"/>
    </source>
</evidence>
<evidence type="ECO:0000313" key="14">
    <source>
        <dbReference type="EMBL" id="QDH69776.1"/>
    </source>
</evidence>
<dbReference type="GO" id="GO:0005829">
    <property type="term" value="C:cytosol"/>
    <property type="evidence" value="ECO:0007669"/>
    <property type="project" value="TreeGrafter"/>
</dbReference>
<evidence type="ECO:0000313" key="15">
    <source>
        <dbReference type="Proteomes" id="UP000317199"/>
    </source>
</evidence>
<accession>A0A514BQY8</accession>
<dbReference type="EMBL" id="CP041242">
    <property type="protein sequence ID" value="QDH69776.1"/>
    <property type="molecule type" value="Genomic_DNA"/>
</dbReference>
<evidence type="ECO:0000256" key="11">
    <source>
        <dbReference type="ARBA" id="ARBA00048258"/>
    </source>
</evidence>
<dbReference type="Proteomes" id="UP000317199">
    <property type="component" value="Chromosome"/>
</dbReference>
<dbReference type="Gene3D" id="3.40.50.620">
    <property type="entry name" value="HUPs"/>
    <property type="match status" value="1"/>
</dbReference>
<dbReference type="OrthoDB" id="9773087at2"/>
<dbReference type="NCBIfam" id="TIGR00125">
    <property type="entry name" value="cyt_tran_rel"/>
    <property type="match status" value="1"/>
</dbReference>
<evidence type="ECO:0000256" key="12">
    <source>
        <dbReference type="ARBA" id="ARBA00055042"/>
    </source>
</evidence>
<dbReference type="GO" id="GO:0005524">
    <property type="term" value="F:ATP binding"/>
    <property type="evidence" value="ECO:0007669"/>
    <property type="project" value="UniProtKB-KW"/>
</dbReference>
<feature type="binding site" evidence="13">
    <location>
        <begin position="189"/>
        <end position="192"/>
    </location>
    <ligand>
        <name>ATP</name>
        <dbReference type="ChEBI" id="CHEBI:30616"/>
    </ligand>
</feature>
<feature type="binding site" evidence="13">
    <location>
        <position position="181"/>
    </location>
    <ligand>
        <name>ATP</name>
        <dbReference type="ChEBI" id="CHEBI:30616"/>
    </ligand>
</feature>
<gene>
    <name evidence="13" type="primary">panC</name>
    <name evidence="14" type="ORF">FKV23_06455</name>
</gene>
<dbReference type="GO" id="GO:0004592">
    <property type="term" value="F:pantoate-beta-alanine ligase activity"/>
    <property type="evidence" value="ECO:0007669"/>
    <property type="project" value="UniProtKB-UniRule"/>
</dbReference>
<dbReference type="UniPathway" id="UPA00028">
    <property type="reaction ID" value="UER00005"/>
</dbReference>
<dbReference type="FunFam" id="3.40.50.620:FF:000114">
    <property type="entry name" value="Pantothenate synthetase"/>
    <property type="match status" value="1"/>
</dbReference>
<comment type="subunit">
    <text evidence="13">Homodimer.</text>
</comment>
<keyword evidence="10 13" id="KW-0067">ATP-binding</keyword>
<dbReference type="KEGG" id="lyj:FKV23_06455"/>
<evidence type="ECO:0000256" key="13">
    <source>
        <dbReference type="HAMAP-Rule" id="MF_00158"/>
    </source>
</evidence>
<name>A0A514BQY8_9GAMM</name>